<dbReference type="KEGG" id="grc:GI584_00100"/>
<proteinExistence type="predicted"/>
<accession>A0A5Q2TF83</accession>
<reference evidence="1 2" key="1">
    <citation type="submission" date="2019-11" db="EMBL/GenBank/DDBJ databases">
        <title>Gracilibacillus salitolerans sp. nov., a moderate halophile isolated from a saline soil in northwest China.</title>
        <authorList>
            <person name="Gan L."/>
        </authorList>
    </citation>
    <scope>NUCLEOTIDE SEQUENCE [LARGE SCALE GENOMIC DNA]</scope>
    <source>
        <strain evidence="1 2">SCU50</strain>
    </source>
</reference>
<dbReference type="Proteomes" id="UP000339690">
    <property type="component" value="Chromosome"/>
</dbReference>
<dbReference type="InterPro" id="IPR058966">
    <property type="entry name" value="MJECL33-like"/>
</dbReference>
<dbReference type="EMBL" id="CP045915">
    <property type="protein sequence ID" value="QGH32580.1"/>
    <property type="molecule type" value="Genomic_DNA"/>
</dbReference>
<organism evidence="1 2">
    <name type="scientific">Gracilibacillus salitolerans</name>
    <dbReference type="NCBI Taxonomy" id="2663022"/>
    <lineage>
        <taxon>Bacteria</taxon>
        <taxon>Bacillati</taxon>
        <taxon>Bacillota</taxon>
        <taxon>Bacilli</taxon>
        <taxon>Bacillales</taxon>
        <taxon>Bacillaceae</taxon>
        <taxon>Gracilibacillus</taxon>
    </lineage>
</organism>
<dbReference type="AlphaFoldDB" id="A0A5Q2TF83"/>
<evidence type="ECO:0000313" key="1">
    <source>
        <dbReference type="EMBL" id="QGH32580.1"/>
    </source>
</evidence>
<sequence>MTFSFKNREKVFKFLDHYSNDMKEQIDINKTKQPLLKSYIFETFNREINEDLEFDISSLESLINNEYGTFKQIDECLYSIIGFNKFPFGFIEIVNDRFFVLYALEKSSITDQLFSKIIKSSSLIDNLWISGKMFDGFLTQIAATHHPQRYIKMNFEYSNIFNSLDEEGYIQSDYIDFDFEEDRVTKINLSKELAEIKMNLPEIRNLLPEFNSIGLLKFPTRIGKGGHDFYRNGKVTNRSNSFKDHRYQITNNINYYKNITEDLENNVWLNFENISAPSKSESLNFNGLPVSFKFSKKLNESTFNKFVDVTFRKGQEPFKIIGNPIRLNNERVHVYGTDLHLWQEVILDLSCDEFIMFLPRGTCGNTIHRMVTNIQRYLDPAVTITIGNIDYESYINKYLEVLPDYE</sequence>
<gene>
    <name evidence="1" type="ORF">GI584_00100</name>
</gene>
<dbReference type="RefSeq" id="WP_153789854.1">
    <property type="nucleotide sequence ID" value="NZ_CP045915.1"/>
</dbReference>
<dbReference type="Pfam" id="PF25924">
    <property type="entry name" value="MJECL33"/>
    <property type="match status" value="1"/>
</dbReference>
<keyword evidence="2" id="KW-1185">Reference proteome</keyword>
<evidence type="ECO:0000313" key="2">
    <source>
        <dbReference type="Proteomes" id="UP000339690"/>
    </source>
</evidence>
<name>A0A5Q2TF83_9BACI</name>
<protein>
    <submittedName>
        <fullName evidence="1">Uncharacterized protein</fullName>
    </submittedName>
</protein>